<accession>A0A7S9PRW6</accession>
<feature type="compositionally biased region" description="Polar residues" evidence="1">
    <location>
        <begin position="516"/>
        <end position="533"/>
    </location>
</feature>
<dbReference type="AlphaFoldDB" id="A0A7S9PRW6"/>
<feature type="compositionally biased region" description="Pro residues" evidence="1">
    <location>
        <begin position="506"/>
        <end position="515"/>
    </location>
</feature>
<proteinExistence type="predicted"/>
<keyword evidence="3" id="KW-1185">Reference proteome</keyword>
<feature type="compositionally biased region" description="Low complexity" evidence="1">
    <location>
        <begin position="342"/>
        <end position="356"/>
    </location>
</feature>
<feature type="region of interest" description="Disordered" evidence="1">
    <location>
        <begin position="1"/>
        <end position="557"/>
    </location>
</feature>
<reference evidence="2 3" key="1">
    <citation type="journal article" date="2018" name="PLoS Genet.">
        <title>Repeat elements organise 3D genome structure and mediate transcription in the filamentous fungus Epichloe festucae.</title>
        <authorList>
            <person name="Winter D.J."/>
            <person name="Ganley A.R.D."/>
            <person name="Young C.A."/>
            <person name="Liachko I."/>
            <person name="Schardl C.L."/>
            <person name="Dupont P.Y."/>
            <person name="Berry D."/>
            <person name="Ram A."/>
            <person name="Scott B."/>
            <person name="Cox M.P."/>
        </authorList>
    </citation>
    <scope>NUCLEOTIDE SEQUENCE [LARGE SCALE GENOMIC DNA]</scope>
    <source>
        <strain evidence="2 3">Fl1</strain>
    </source>
</reference>
<dbReference type="Proteomes" id="UP000594364">
    <property type="component" value="Chromosome 1"/>
</dbReference>
<feature type="compositionally biased region" description="Basic and acidic residues" evidence="1">
    <location>
        <begin position="46"/>
        <end position="140"/>
    </location>
</feature>
<evidence type="ECO:0000313" key="2">
    <source>
        <dbReference type="EMBL" id="QPG93748.1"/>
    </source>
</evidence>
<feature type="compositionally biased region" description="Basic and acidic residues" evidence="1">
    <location>
        <begin position="219"/>
        <end position="283"/>
    </location>
</feature>
<organism evidence="2 3">
    <name type="scientific">Epichloe festucae (strain Fl1)</name>
    <dbReference type="NCBI Taxonomy" id="877507"/>
    <lineage>
        <taxon>Eukaryota</taxon>
        <taxon>Fungi</taxon>
        <taxon>Dikarya</taxon>
        <taxon>Ascomycota</taxon>
        <taxon>Pezizomycotina</taxon>
        <taxon>Sordariomycetes</taxon>
        <taxon>Hypocreomycetidae</taxon>
        <taxon>Hypocreales</taxon>
        <taxon>Clavicipitaceae</taxon>
        <taxon>Epichloe</taxon>
    </lineage>
</organism>
<evidence type="ECO:0000256" key="1">
    <source>
        <dbReference type="SAM" id="MobiDB-lite"/>
    </source>
</evidence>
<feature type="compositionally biased region" description="Low complexity" evidence="1">
    <location>
        <begin position="406"/>
        <end position="419"/>
    </location>
</feature>
<gene>
    <name evidence="2" type="ORF">C2857_002209</name>
</gene>
<evidence type="ECO:0008006" key="4">
    <source>
        <dbReference type="Google" id="ProtNLM"/>
    </source>
</evidence>
<sequence>MERDRDARGRRYDDGEVVRYGAGESWRPTPRGGPPGDRSPRRPRSPVRDRPRSPVRERPRSPIRDRPRSPIRDRPRSPIRERPRSPIRDRPRSPIRDRPRSPLRDRPRSLIRDRVRSPLRDRPRSPIRDRPRSPIRDRPRTPRARSPRPRSPVISGSDSYVPGRYPPRRRSRSGGDRFARRERSRERASPPRRRERTRSPPMRRSPGPPRRSLSRRGSPIRDMRFERPRSPRRDWERDREQERDRERDWDRDRMRDRDHGFDRRDDRRRSRSPHGRERRDRSPLIKSPLMAPRGGSYRPSSRSPSRNRMGERYLPIRRASPVRESGISSAITSRPASEKASPRPSSIRARSPLPSREQSPLRTIASGTGSVRDTPRSGALDAPSASISPPRGPAALTVPPAPPPSRGLSSSISSPLPTSARHPPTPSRTDAPSPTNPPSGPRGYVPPSSRGGFPHRMGGRPGWSQPPSRQMSGLSPSPTTPGGSTAIPTGPRGAQSNAGGSSTPTQPRPFNPPTGPASQHGSGPRQTLAQSLLATMPPIVPGGKLDPSMTPVTLGVTRELEPHYRKLRDEEEKVRDELRSRQERLRKSLYMWDRLERESRAWELRSDLSDRSMKNLAGEGIGGAAF</sequence>
<protein>
    <recommendedName>
        <fullName evidence="4">Serine/arginine repetitive matrix protein 1</fullName>
    </recommendedName>
</protein>
<feature type="compositionally biased region" description="Basic and acidic residues" evidence="1">
    <location>
        <begin position="1"/>
        <end position="17"/>
    </location>
</feature>
<feature type="compositionally biased region" description="Basic and acidic residues" evidence="1">
    <location>
        <begin position="173"/>
        <end position="189"/>
    </location>
</feature>
<dbReference type="EMBL" id="CP031385">
    <property type="protein sequence ID" value="QPG93748.1"/>
    <property type="molecule type" value="Genomic_DNA"/>
</dbReference>
<dbReference type="OrthoDB" id="5424692at2759"/>
<evidence type="ECO:0000313" key="3">
    <source>
        <dbReference type="Proteomes" id="UP000594364"/>
    </source>
</evidence>
<feature type="compositionally biased region" description="Polar residues" evidence="1">
    <location>
        <begin position="357"/>
        <end position="371"/>
    </location>
</feature>
<feature type="compositionally biased region" description="Polar residues" evidence="1">
    <location>
        <begin position="494"/>
        <end position="505"/>
    </location>
</feature>
<feature type="compositionally biased region" description="Polar residues" evidence="1">
    <location>
        <begin position="465"/>
        <end position="487"/>
    </location>
</feature>
<feature type="compositionally biased region" description="Polar residues" evidence="1">
    <location>
        <begin position="326"/>
        <end position="335"/>
    </location>
</feature>
<name>A0A7S9PRW6_EPIFF</name>
<feature type="compositionally biased region" description="Low complexity" evidence="1">
    <location>
        <begin position="292"/>
        <end position="307"/>
    </location>
</feature>